<dbReference type="Proteomes" id="UP001172155">
    <property type="component" value="Unassembled WGS sequence"/>
</dbReference>
<comment type="caution">
    <text evidence="1">The sequence shown here is derived from an EMBL/GenBank/DDBJ whole genome shotgun (WGS) entry which is preliminary data.</text>
</comment>
<keyword evidence="2" id="KW-1185">Reference proteome</keyword>
<evidence type="ECO:0000313" key="1">
    <source>
        <dbReference type="EMBL" id="KAK0753362.1"/>
    </source>
</evidence>
<protein>
    <submittedName>
        <fullName evidence="1">Uncharacterized protein</fullName>
    </submittedName>
</protein>
<reference evidence="1" key="1">
    <citation type="submission" date="2023-06" db="EMBL/GenBank/DDBJ databases">
        <title>Genome-scale phylogeny and comparative genomics of the fungal order Sordariales.</title>
        <authorList>
            <consortium name="Lawrence Berkeley National Laboratory"/>
            <person name="Hensen N."/>
            <person name="Bonometti L."/>
            <person name="Westerberg I."/>
            <person name="Brannstrom I.O."/>
            <person name="Guillou S."/>
            <person name="Cros-Aarteil S."/>
            <person name="Calhoun S."/>
            <person name="Haridas S."/>
            <person name="Kuo A."/>
            <person name="Mondo S."/>
            <person name="Pangilinan J."/>
            <person name="Riley R."/>
            <person name="LaButti K."/>
            <person name="Andreopoulos B."/>
            <person name="Lipzen A."/>
            <person name="Chen C."/>
            <person name="Yanf M."/>
            <person name="Daum C."/>
            <person name="Ng V."/>
            <person name="Clum A."/>
            <person name="Steindorff A."/>
            <person name="Ohm R."/>
            <person name="Martin F."/>
            <person name="Silar P."/>
            <person name="Natvig D."/>
            <person name="Lalanne C."/>
            <person name="Gautier V."/>
            <person name="Ament-velasquez S.L."/>
            <person name="Kruys A."/>
            <person name="Hutchinson M.I."/>
            <person name="Powell A.J."/>
            <person name="Barry K."/>
            <person name="Miller A.N."/>
            <person name="Grigoriev I.V."/>
            <person name="Debuchy R."/>
            <person name="Gladieux P."/>
            <person name="Thoren M.H."/>
            <person name="Johannesson H."/>
        </authorList>
    </citation>
    <scope>NUCLEOTIDE SEQUENCE</scope>
    <source>
        <strain evidence="1">SMH3187-1</strain>
    </source>
</reference>
<sequence length="65" mass="7166">MDCSFLIDRITSPTTTSSFVNDNFSLGIFFTATSRYQPATSRRRTGFLSAARPFLPPAFPCIIGV</sequence>
<evidence type="ECO:0000313" key="2">
    <source>
        <dbReference type="Proteomes" id="UP001172155"/>
    </source>
</evidence>
<dbReference type="EMBL" id="JAUKUD010000001">
    <property type="protein sequence ID" value="KAK0753362.1"/>
    <property type="molecule type" value="Genomic_DNA"/>
</dbReference>
<accession>A0AA40KC36</accession>
<gene>
    <name evidence="1" type="ORF">B0T18DRAFT_396587</name>
</gene>
<proteinExistence type="predicted"/>
<dbReference type="AlphaFoldDB" id="A0AA40KC36"/>
<organism evidence="1 2">
    <name type="scientific">Schizothecium vesticola</name>
    <dbReference type="NCBI Taxonomy" id="314040"/>
    <lineage>
        <taxon>Eukaryota</taxon>
        <taxon>Fungi</taxon>
        <taxon>Dikarya</taxon>
        <taxon>Ascomycota</taxon>
        <taxon>Pezizomycotina</taxon>
        <taxon>Sordariomycetes</taxon>
        <taxon>Sordariomycetidae</taxon>
        <taxon>Sordariales</taxon>
        <taxon>Schizotheciaceae</taxon>
        <taxon>Schizothecium</taxon>
    </lineage>
</organism>
<name>A0AA40KC36_9PEZI</name>